<accession>A0A8H5F7G8</accession>
<dbReference type="GO" id="GO:0008270">
    <property type="term" value="F:zinc ion binding"/>
    <property type="evidence" value="ECO:0007669"/>
    <property type="project" value="UniProtKB-KW"/>
</dbReference>
<dbReference type="InterPro" id="IPR049730">
    <property type="entry name" value="SNF2/RAD54-like_C"/>
</dbReference>
<evidence type="ECO:0000259" key="9">
    <source>
        <dbReference type="PROSITE" id="PS50089"/>
    </source>
</evidence>
<organism evidence="11 12">
    <name type="scientific">Ephemerocybe angulata</name>
    <dbReference type="NCBI Taxonomy" id="980116"/>
    <lineage>
        <taxon>Eukaryota</taxon>
        <taxon>Fungi</taxon>
        <taxon>Dikarya</taxon>
        <taxon>Basidiomycota</taxon>
        <taxon>Agaricomycotina</taxon>
        <taxon>Agaricomycetes</taxon>
        <taxon>Agaricomycetidae</taxon>
        <taxon>Agaricales</taxon>
        <taxon>Agaricineae</taxon>
        <taxon>Psathyrellaceae</taxon>
        <taxon>Ephemerocybe</taxon>
    </lineage>
</organism>
<dbReference type="Gene3D" id="3.30.40.10">
    <property type="entry name" value="Zinc/RING finger domain, C3HC4 (zinc finger)"/>
    <property type="match status" value="1"/>
</dbReference>
<dbReference type="Pfam" id="PF00176">
    <property type="entry name" value="SNF2-rel_dom"/>
    <property type="match status" value="1"/>
</dbReference>
<keyword evidence="2" id="KW-0547">Nucleotide-binding</keyword>
<keyword evidence="3 7" id="KW-0863">Zinc-finger</keyword>
<comment type="caution">
    <text evidence="11">The sequence shown here is derived from an EMBL/GenBank/DDBJ whole genome shotgun (WGS) entry which is preliminary data.</text>
</comment>
<feature type="region of interest" description="Disordered" evidence="8">
    <location>
        <begin position="1624"/>
        <end position="1651"/>
    </location>
</feature>
<keyword evidence="12" id="KW-1185">Reference proteome</keyword>
<feature type="region of interest" description="Disordered" evidence="8">
    <location>
        <begin position="46"/>
        <end position="87"/>
    </location>
</feature>
<feature type="domain" description="Helicase ATP-binding" evidence="10">
    <location>
        <begin position="369"/>
        <end position="641"/>
    </location>
</feature>
<proteinExistence type="predicted"/>
<dbReference type="GO" id="GO:0005524">
    <property type="term" value="F:ATP binding"/>
    <property type="evidence" value="ECO:0007669"/>
    <property type="project" value="InterPro"/>
</dbReference>
<feature type="compositionally biased region" description="Basic and acidic residues" evidence="8">
    <location>
        <begin position="907"/>
        <end position="919"/>
    </location>
</feature>
<dbReference type="CDD" id="cd18793">
    <property type="entry name" value="SF2_C_SNF"/>
    <property type="match status" value="1"/>
</dbReference>
<dbReference type="PROSITE" id="PS51192">
    <property type="entry name" value="HELICASE_ATP_BIND_1"/>
    <property type="match status" value="1"/>
</dbReference>
<dbReference type="InterPro" id="IPR000330">
    <property type="entry name" value="SNF2_N"/>
</dbReference>
<dbReference type="InterPro" id="IPR027417">
    <property type="entry name" value="P-loop_NTPase"/>
</dbReference>
<gene>
    <name evidence="11" type="ORF">D9611_000550</name>
</gene>
<dbReference type="Gene3D" id="3.40.50.10810">
    <property type="entry name" value="Tandem AAA-ATPase domain"/>
    <property type="match status" value="2"/>
</dbReference>
<feature type="region of interest" description="Disordered" evidence="8">
    <location>
        <begin position="867"/>
        <end position="925"/>
    </location>
</feature>
<evidence type="ECO:0000313" key="11">
    <source>
        <dbReference type="EMBL" id="KAF5326382.1"/>
    </source>
</evidence>
<evidence type="ECO:0000259" key="10">
    <source>
        <dbReference type="PROSITE" id="PS51192"/>
    </source>
</evidence>
<dbReference type="GO" id="GO:0006974">
    <property type="term" value="P:DNA damage response"/>
    <property type="evidence" value="ECO:0007669"/>
    <property type="project" value="TreeGrafter"/>
</dbReference>
<dbReference type="SUPFAM" id="SSF57850">
    <property type="entry name" value="RING/U-box"/>
    <property type="match status" value="1"/>
</dbReference>
<evidence type="ECO:0000256" key="5">
    <source>
        <dbReference type="ARBA" id="ARBA00022833"/>
    </source>
</evidence>
<evidence type="ECO:0000256" key="2">
    <source>
        <dbReference type="ARBA" id="ARBA00022741"/>
    </source>
</evidence>
<dbReference type="InterPro" id="IPR013083">
    <property type="entry name" value="Znf_RING/FYVE/PHD"/>
</dbReference>
<dbReference type="PANTHER" id="PTHR45865:SF1">
    <property type="entry name" value="E3 UBIQUITIN-PROTEIN LIGASE SHPRH"/>
    <property type="match status" value="1"/>
</dbReference>
<feature type="domain" description="RING-type" evidence="9">
    <location>
        <begin position="1301"/>
        <end position="1341"/>
    </location>
</feature>
<feature type="compositionally biased region" description="Polar residues" evidence="8">
    <location>
        <begin position="1629"/>
        <end position="1639"/>
    </location>
</feature>
<evidence type="ECO:0000256" key="8">
    <source>
        <dbReference type="SAM" id="MobiDB-lite"/>
    </source>
</evidence>
<keyword evidence="5" id="KW-0862">Zinc</keyword>
<keyword evidence="4" id="KW-0378">Hydrolase</keyword>
<dbReference type="GO" id="GO:0061630">
    <property type="term" value="F:ubiquitin protein ligase activity"/>
    <property type="evidence" value="ECO:0007669"/>
    <property type="project" value="TreeGrafter"/>
</dbReference>
<dbReference type="EMBL" id="JAACJK010000163">
    <property type="protein sequence ID" value="KAF5326382.1"/>
    <property type="molecule type" value="Genomic_DNA"/>
</dbReference>
<dbReference type="InterPro" id="IPR014001">
    <property type="entry name" value="Helicase_ATP-bd"/>
</dbReference>
<dbReference type="Proteomes" id="UP000541558">
    <property type="component" value="Unassembled WGS sequence"/>
</dbReference>
<dbReference type="InterPro" id="IPR001650">
    <property type="entry name" value="Helicase_C-like"/>
</dbReference>
<keyword evidence="1" id="KW-0479">Metal-binding</keyword>
<feature type="compositionally biased region" description="Basic and acidic residues" evidence="8">
    <location>
        <begin position="489"/>
        <end position="503"/>
    </location>
</feature>
<feature type="compositionally biased region" description="Acidic residues" evidence="8">
    <location>
        <begin position="892"/>
        <end position="906"/>
    </location>
</feature>
<dbReference type="InterPro" id="IPR001841">
    <property type="entry name" value="Znf_RING"/>
</dbReference>
<dbReference type="Gene3D" id="3.40.50.300">
    <property type="entry name" value="P-loop containing nucleotide triphosphate hydrolases"/>
    <property type="match status" value="2"/>
</dbReference>
<evidence type="ECO:0008006" key="13">
    <source>
        <dbReference type="Google" id="ProtNLM"/>
    </source>
</evidence>
<dbReference type="InterPro" id="IPR052583">
    <property type="entry name" value="ATP-helicase/E3_Ub-Ligase"/>
</dbReference>
<evidence type="ECO:0000256" key="3">
    <source>
        <dbReference type="ARBA" id="ARBA00022771"/>
    </source>
</evidence>
<evidence type="ECO:0000256" key="1">
    <source>
        <dbReference type="ARBA" id="ARBA00022723"/>
    </source>
</evidence>
<protein>
    <recommendedName>
        <fullName evidence="13">RING-type domain-containing protein</fullName>
    </recommendedName>
</protein>
<dbReference type="GO" id="GO:0016787">
    <property type="term" value="F:hydrolase activity"/>
    <property type="evidence" value="ECO:0007669"/>
    <property type="project" value="UniProtKB-KW"/>
</dbReference>
<dbReference type="PANTHER" id="PTHR45865">
    <property type="entry name" value="E3 UBIQUITIN-PROTEIN LIGASE SHPRH FAMILY MEMBER"/>
    <property type="match status" value="1"/>
</dbReference>
<evidence type="ECO:0000256" key="7">
    <source>
        <dbReference type="PROSITE-ProRule" id="PRU00175"/>
    </source>
</evidence>
<keyword evidence="6" id="KW-0067">ATP-binding</keyword>
<sequence>MLDTVSIHHESINTTLGDIWQKQANTNIPALNLALLERQLERLEDATNKAGKKRPASSEDTEQDAKRARLSNGHYTPPPATERNIYPDFAPTQPFRLEERSSTDTPGSALVMKHALDIHYDDFNPEIWPRFAQLLEGLGSEPAELGPVILVAHEGRIVATQGRDGEWLTVLPQVTEGVDEDDDEYTLAPSTVDLITACEVLRRARKVELDTRLSLTRVDNTCFRIHVEILVSLCLPAIFLRLSQKEPRRHFELVAHAQRRLLSAVYGVNGGKHDVNISYFYSILGSAPPLPTPLADDAMQPDLLNPTLLPFQRRSVGWLLHREGRDVTPKGEIVPASKLDEFSFWTPVTEGNHTWYYNQLDGVLSPEAPEEQPAALGGILAEEPGLGKTLEMISLVLLNPPGPERNPSVTRWDPEARLDVKAIKTSLIVTPPALASQWVDEIAAHAPSLKVFIYEGWSKVKVPITRTQLEEERAAAAVVAAEKEKKEKARLAREAKGKGGKAREAKRKMKKELEALPADMGPDLTRDEEGNLLVWHDFVQQYDIVITTYQVLRSDFNVARAPPVRPRREDVKYVNVERPRSPLVMVEWNRVIMDEVQMVGGAKLEDMVSLIPRLSSYAVSGTPARAQISDLIHVVKFLRVFDVIGSERLWKRLIKPGFANMFSEFIQHYAIRTTKASVKSELTIPQQTRYLVPIELGKIEQHVYDQTLETILLELGLDARGVAATDGWEVDGTLLRSSIRRLRGICTHPQVGQLQRKGDTYKQGALKTMDDVLENMRDQNWKNLMEDWKAKIQLIIRYAQLVQQNEMMARSKKLALEAYQLAETEANKHIKEIEDLLKVHHAKGEILKKEAAAARLEQAQARAVAQAAAEVEESAPSQSLDKGKGKAKAGVESDDDDEDDEEEDNLEDKGLPKTPAGKEHRARTQALKTRLREGKLLLHKVKFLMGDIYHNMEMSAEEDAAYDHAEKLRQDLLKVTEDDASRAMAQLEDDMTRKRFKIKDLNIKVPFLGQGGIRSDVFMDEVNALIANVLNDQAVLVVEWRSKIVGLLTQKLTGKGDDDEGDGQEYQRNLDNQGEAEAYMQAYAALLADRREALVNERTLLAAHDVREKKLRHTKAAMKAATALDIPVMENTNDVELQPEHEVMYKDLSDERKELLQRLQGRAIKSVLVDLNAILQRLTDSSKDAPEKAIVKKAVADIRTLMTSQSQLHDKLDADLILIRRAFNERILYFRQLQEISDSVADVEWDQDSLADAIQGCQQERADVEAKINTSWARHRYLENLVQNKGAVTGGDDDGDEENTCILCRCDFVRGFITQCAHIYCEGCMVAWLQRREGKTCPVCRVAINPDTVHRFTVNAADADAPKQPVGGEAAIESKRKITYNFIDPGVFEKIQKFESLGDFGTKIQTLVRHLLYLQTEEPGAKSIVFSAWADSLHIVEWALHTNGIRCLRIDQKSKGESAAKKFRTDPDILVLLLHGERENAGLNVTCASRVFLLESVVHHSFEIQAISRIDRMGQTRPTEVYCYYAEDTVERNILDLAARKGLSLYTKDKAAGTLDVTNFSQENDEGVVDIGNSPTKKSKAGKGLKGDFIFKIDDMLAVLFPHMYEEIQFLIPAEELGGDVEMADGTDPFSSNTSTARVRQNAVAGPSRLR</sequence>
<evidence type="ECO:0000256" key="6">
    <source>
        <dbReference type="ARBA" id="ARBA00022840"/>
    </source>
</evidence>
<feature type="region of interest" description="Disordered" evidence="8">
    <location>
        <begin position="489"/>
        <end position="508"/>
    </location>
</feature>
<dbReference type="InterPro" id="IPR017907">
    <property type="entry name" value="Znf_RING_CS"/>
</dbReference>
<reference evidence="11 12" key="1">
    <citation type="journal article" date="2020" name="ISME J.">
        <title>Uncovering the hidden diversity of litter-decomposition mechanisms in mushroom-forming fungi.</title>
        <authorList>
            <person name="Floudas D."/>
            <person name="Bentzer J."/>
            <person name="Ahren D."/>
            <person name="Johansson T."/>
            <person name="Persson P."/>
            <person name="Tunlid A."/>
        </authorList>
    </citation>
    <scope>NUCLEOTIDE SEQUENCE [LARGE SCALE GENOMIC DNA]</scope>
    <source>
        <strain evidence="11 12">CBS 175.51</strain>
    </source>
</reference>
<dbReference type="InterPro" id="IPR059033">
    <property type="entry name" value="C144_05_dom"/>
</dbReference>
<dbReference type="PROSITE" id="PS00518">
    <property type="entry name" value="ZF_RING_1"/>
    <property type="match status" value="1"/>
</dbReference>
<evidence type="ECO:0000313" key="12">
    <source>
        <dbReference type="Proteomes" id="UP000541558"/>
    </source>
</evidence>
<dbReference type="GO" id="GO:0000209">
    <property type="term" value="P:protein polyubiquitination"/>
    <property type="evidence" value="ECO:0007669"/>
    <property type="project" value="TreeGrafter"/>
</dbReference>
<dbReference type="SUPFAM" id="SSF52540">
    <property type="entry name" value="P-loop containing nucleoside triphosphate hydrolases"/>
    <property type="match status" value="2"/>
</dbReference>
<dbReference type="InterPro" id="IPR038718">
    <property type="entry name" value="SNF2-like_sf"/>
</dbReference>
<name>A0A8H5F7G8_9AGAR</name>
<evidence type="ECO:0000256" key="4">
    <source>
        <dbReference type="ARBA" id="ARBA00022801"/>
    </source>
</evidence>
<dbReference type="Pfam" id="PF00097">
    <property type="entry name" value="zf-C3HC4"/>
    <property type="match status" value="1"/>
</dbReference>
<dbReference type="SMART" id="SM00487">
    <property type="entry name" value="DEXDc"/>
    <property type="match status" value="1"/>
</dbReference>
<dbReference type="GO" id="GO:0005634">
    <property type="term" value="C:nucleus"/>
    <property type="evidence" value="ECO:0007669"/>
    <property type="project" value="TreeGrafter"/>
</dbReference>
<dbReference type="PROSITE" id="PS50089">
    <property type="entry name" value="ZF_RING_2"/>
    <property type="match status" value="1"/>
</dbReference>
<dbReference type="OrthoDB" id="5330228at2759"/>
<dbReference type="InterPro" id="IPR018957">
    <property type="entry name" value="Znf_C3HC4_RING-type"/>
</dbReference>
<dbReference type="Pfam" id="PF26021">
    <property type="entry name" value="Ferritin_C144_05"/>
    <property type="match status" value="1"/>
</dbReference>
<dbReference type="Pfam" id="PF00271">
    <property type="entry name" value="Helicase_C"/>
    <property type="match status" value="1"/>
</dbReference>